<sequence>MLVSIRNAAGIGAMMIGLTGCYEDLFEFDGLSDEGTPGGEVVPGVSATIDGVVVKGFAYCDVIARDPQGTALSDTSFKPAGIVVGQDNAFNEVIPQPTAADVAFTLTIEDYVGPVIVEATDCTYEDETTSFAAEIPMLRAVINIPEAGGNLDLSVTPLTEAAYHIAVARADGVVQGMTSGGVDAAYRLVTNAFAAGDAFDPMTTVPAVASLDTSAGATEGEIFYGLVLAAFSGAADRRDELFTGLADDLTSEGLRNYYEILQGGAATFDASQRNRTGRAASEVIGEVVEAALGPVPSAP</sequence>
<dbReference type="EMBL" id="JABFCX010000002">
    <property type="protein sequence ID" value="NNU15578.1"/>
    <property type="molecule type" value="Genomic_DNA"/>
</dbReference>
<reference evidence="1 2" key="1">
    <citation type="submission" date="2020-05" db="EMBL/GenBank/DDBJ databases">
        <title>Parvularcula mediterraneae sp. nov., isolated from polypropylene straw from shallow seawater of the seashore of Laganas in Zakynthos island, Greece.</title>
        <authorList>
            <person name="Szabo I."/>
            <person name="Al-Omari J."/>
            <person name="Rado J."/>
            <person name="Szerdahelyi G.S."/>
        </authorList>
    </citation>
    <scope>NUCLEOTIDE SEQUENCE [LARGE SCALE GENOMIC DNA]</scope>
    <source>
        <strain evidence="1 2">ZS-1/3</strain>
    </source>
</reference>
<dbReference type="Proteomes" id="UP000536835">
    <property type="component" value="Unassembled WGS sequence"/>
</dbReference>
<dbReference type="AlphaFoldDB" id="A0A7Y3W4L3"/>
<keyword evidence="2" id="KW-1185">Reference proteome</keyword>
<name>A0A7Y3W4L3_9PROT</name>
<protein>
    <submittedName>
        <fullName evidence="1">Uncharacterized protein</fullName>
    </submittedName>
</protein>
<organism evidence="1 2">
    <name type="scientific">Parvularcula mediterranea</name>
    <dbReference type="NCBI Taxonomy" id="2732508"/>
    <lineage>
        <taxon>Bacteria</taxon>
        <taxon>Pseudomonadati</taxon>
        <taxon>Pseudomonadota</taxon>
        <taxon>Alphaproteobacteria</taxon>
        <taxon>Parvularculales</taxon>
        <taxon>Parvularculaceae</taxon>
        <taxon>Parvularcula</taxon>
    </lineage>
</organism>
<comment type="caution">
    <text evidence="1">The sequence shown here is derived from an EMBL/GenBank/DDBJ whole genome shotgun (WGS) entry which is preliminary data.</text>
</comment>
<evidence type="ECO:0000313" key="2">
    <source>
        <dbReference type="Proteomes" id="UP000536835"/>
    </source>
</evidence>
<proteinExistence type="predicted"/>
<dbReference type="RefSeq" id="WP_173197134.1">
    <property type="nucleotide sequence ID" value="NZ_JABFCX010000002.1"/>
</dbReference>
<accession>A0A7Y3W4L3</accession>
<evidence type="ECO:0000313" key="1">
    <source>
        <dbReference type="EMBL" id="NNU15578.1"/>
    </source>
</evidence>
<dbReference type="PROSITE" id="PS51257">
    <property type="entry name" value="PROKAR_LIPOPROTEIN"/>
    <property type="match status" value="1"/>
</dbReference>
<gene>
    <name evidence="1" type="ORF">HK107_04500</name>
</gene>